<dbReference type="RefSeq" id="WP_175226611.1">
    <property type="nucleotide sequence ID" value="NZ_CADIKH010000009.1"/>
</dbReference>
<accession>A0A6J5DJN7</accession>
<gene>
    <name evidence="1" type="ORF">LMG29542_02337</name>
</gene>
<organism evidence="1 2">
    <name type="scientific">Paraburkholderia humisilvae</name>
    <dbReference type="NCBI Taxonomy" id="627669"/>
    <lineage>
        <taxon>Bacteria</taxon>
        <taxon>Pseudomonadati</taxon>
        <taxon>Pseudomonadota</taxon>
        <taxon>Betaproteobacteria</taxon>
        <taxon>Burkholderiales</taxon>
        <taxon>Burkholderiaceae</taxon>
        <taxon>Paraburkholderia</taxon>
    </lineage>
</organism>
<proteinExistence type="predicted"/>
<keyword evidence="2" id="KW-1185">Reference proteome</keyword>
<dbReference type="EMBL" id="CADIKH010000009">
    <property type="protein sequence ID" value="CAB3754389.1"/>
    <property type="molecule type" value="Genomic_DNA"/>
</dbReference>
<protein>
    <submittedName>
        <fullName evidence="1">Uncharacterized protein</fullName>
    </submittedName>
</protein>
<evidence type="ECO:0000313" key="1">
    <source>
        <dbReference type="EMBL" id="CAB3754389.1"/>
    </source>
</evidence>
<dbReference type="Proteomes" id="UP000494363">
    <property type="component" value="Unassembled WGS sequence"/>
</dbReference>
<evidence type="ECO:0000313" key="2">
    <source>
        <dbReference type="Proteomes" id="UP000494363"/>
    </source>
</evidence>
<name>A0A6J5DJN7_9BURK</name>
<reference evidence="1 2" key="1">
    <citation type="submission" date="2020-04" db="EMBL/GenBank/DDBJ databases">
        <authorList>
            <person name="De Canck E."/>
        </authorList>
    </citation>
    <scope>NUCLEOTIDE SEQUENCE [LARGE SCALE GENOMIC DNA]</scope>
    <source>
        <strain evidence="1 2">LMG 29542</strain>
    </source>
</reference>
<dbReference type="AlphaFoldDB" id="A0A6J5DJN7"/>
<sequence>MSGMKLGFAQTTDLLRKSTVAKFNGLSGKFEIEFCANAFCVRKNGMAEYSFQDDDQMPREGKFDGIRLELEDAQGFTCSFEFSAVEVDYLSNASGEVTGQSRLEVMDADLVKIPFENGPGVVLPYLTEILGVKHVQGNLEIAYQDSCWGTHSSDLDPEEKVRAYGNAAMEFLRGRVTGNVLLLPIDEGDQGRLIVRVAVPLDAISDQDHCKRKLRTLFGTSAYLVDVEQFGDSQVEAQLADDGTRQMT</sequence>